<proteinExistence type="predicted"/>
<keyword evidence="3" id="KW-1185">Reference proteome</keyword>
<dbReference type="Proteomes" id="UP001238805">
    <property type="component" value="Chromosome"/>
</dbReference>
<keyword evidence="1" id="KW-0472">Membrane</keyword>
<protein>
    <recommendedName>
        <fullName evidence="4">Secreted protein</fullName>
    </recommendedName>
</protein>
<dbReference type="RefSeq" id="WP_284874709.1">
    <property type="nucleotide sequence ID" value="NZ_CP126970.1"/>
</dbReference>
<evidence type="ECO:0000256" key="1">
    <source>
        <dbReference type="SAM" id="Phobius"/>
    </source>
</evidence>
<gene>
    <name evidence="2" type="ORF">QP029_13185</name>
</gene>
<evidence type="ECO:0000313" key="2">
    <source>
        <dbReference type="EMBL" id="WIM70116.1"/>
    </source>
</evidence>
<feature type="transmembrane region" description="Helical" evidence="1">
    <location>
        <begin position="31"/>
        <end position="47"/>
    </location>
</feature>
<evidence type="ECO:0008006" key="4">
    <source>
        <dbReference type="Google" id="ProtNLM"/>
    </source>
</evidence>
<reference evidence="2 3" key="1">
    <citation type="submission" date="2023-05" db="EMBL/GenBank/DDBJ databases">
        <title>Corynebacterium suedekumii sp. nov. and Corynebacterium breve sp. nov. isolated from raw cow's milk.</title>
        <authorList>
            <person name="Baer M.K."/>
            <person name="Mehl L."/>
            <person name="Hellmuth R."/>
            <person name="Marke G."/>
            <person name="Lipski A."/>
        </authorList>
    </citation>
    <scope>NUCLEOTIDE SEQUENCE [LARGE SCALE GENOMIC DNA]</scope>
    <source>
        <strain evidence="2 3">LM112</strain>
    </source>
</reference>
<evidence type="ECO:0000313" key="3">
    <source>
        <dbReference type="Proteomes" id="UP001238805"/>
    </source>
</evidence>
<keyword evidence="1" id="KW-1133">Transmembrane helix</keyword>
<sequence>MGNRTFWTILAVALLIAGYVVVAALEINRGIVASAIVIAIAAILFWPRGRKDRQPDPVDQKNA</sequence>
<organism evidence="2 3">
    <name type="scientific">Corynebacterium suedekumii</name>
    <dbReference type="NCBI Taxonomy" id="3049801"/>
    <lineage>
        <taxon>Bacteria</taxon>
        <taxon>Bacillati</taxon>
        <taxon>Actinomycetota</taxon>
        <taxon>Actinomycetes</taxon>
        <taxon>Mycobacteriales</taxon>
        <taxon>Corynebacteriaceae</taxon>
        <taxon>Corynebacterium</taxon>
    </lineage>
</organism>
<feature type="transmembrane region" description="Helical" evidence="1">
    <location>
        <begin position="7"/>
        <end position="25"/>
    </location>
</feature>
<dbReference type="EMBL" id="CP126970">
    <property type="protein sequence ID" value="WIM70116.1"/>
    <property type="molecule type" value="Genomic_DNA"/>
</dbReference>
<keyword evidence="1" id="KW-0812">Transmembrane</keyword>
<name>A0ABY8VMA2_9CORY</name>
<accession>A0ABY8VMA2</accession>